<feature type="non-terminal residue" evidence="2">
    <location>
        <position position="1"/>
    </location>
</feature>
<dbReference type="SUPFAM" id="SSF55797">
    <property type="entry name" value="PR-1-like"/>
    <property type="match status" value="1"/>
</dbReference>
<evidence type="ECO:0000313" key="3">
    <source>
        <dbReference type="Proteomes" id="UP000252519"/>
    </source>
</evidence>
<evidence type="ECO:0000256" key="1">
    <source>
        <dbReference type="SAM" id="MobiDB-lite"/>
    </source>
</evidence>
<dbReference type="AlphaFoldDB" id="A0A368FZM2"/>
<dbReference type="Proteomes" id="UP000252519">
    <property type="component" value="Unassembled WGS sequence"/>
</dbReference>
<evidence type="ECO:0008006" key="4">
    <source>
        <dbReference type="Google" id="ProtNLM"/>
    </source>
</evidence>
<dbReference type="EMBL" id="JOJR01000454">
    <property type="protein sequence ID" value="RCN37634.1"/>
    <property type="molecule type" value="Genomic_DNA"/>
</dbReference>
<dbReference type="InterPro" id="IPR035940">
    <property type="entry name" value="CAP_sf"/>
</dbReference>
<feature type="compositionally biased region" description="Basic and acidic residues" evidence="1">
    <location>
        <begin position="79"/>
        <end position="88"/>
    </location>
</feature>
<protein>
    <recommendedName>
        <fullName evidence="4">SCP domain-containing protein</fullName>
    </recommendedName>
</protein>
<keyword evidence="3" id="KW-1185">Reference proteome</keyword>
<comment type="caution">
    <text evidence="2">The sequence shown here is derived from an EMBL/GenBank/DDBJ whole genome shotgun (WGS) entry which is preliminary data.</text>
</comment>
<feature type="region of interest" description="Disordered" evidence="1">
    <location>
        <begin position="79"/>
        <end position="100"/>
    </location>
</feature>
<evidence type="ECO:0000313" key="2">
    <source>
        <dbReference type="EMBL" id="RCN37634.1"/>
    </source>
</evidence>
<sequence length="131" mass="14570">ICALRGGYLHSVLYEKGKPCKKNEDCTTYPRSKCEQHLCVFNGKPPVPGGGENTMCRGNNGMTDPGRKAVLDAHNKRRSELAKGEVRNGKNPNNKNLPTASYMPRMQNLLWMLSLHAQFCFSSASRKRCGV</sequence>
<feature type="compositionally biased region" description="Polar residues" evidence="1">
    <location>
        <begin position="90"/>
        <end position="99"/>
    </location>
</feature>
<reference evidence="2 3" key="1">
    <citation type="submission" date="2014-10" db="EMBL/GenBank/DDBJ databases">
        <title>Draft genome of the hookworm Ancylostoma caninum.</title>
        <authorList>
            <person name="Mitreva M."/>
        </authorList>
    </citation>
    <scope>NUCLEOTIDE SEQUENCE [LARGE SCALE GENOMIC DNA]</scope>
    <source>
        <strain evidence="2 3">Baltimore</strain>
    </source>
</reference>
<proteinExistence type="predicted"/>
<accession>A0A368FZM2</accession>
<dbReference type="OrthoDB" id="10512243at2759"/>
<name>A0A368FZM2_ANCCA</name>
<dbReference type="STRING" id="29170.A0A368FZM2"/>
<gene>
    <name evidence="2" type="ORF">ANCCAN_16461</name>
</gene>
<organism evidence="2 3">
    <name type="scientific">Ancylostoma caninum</name>
    <name type="common">Dog hookworm</name>
    <dbReference type="NCBI Taxonomy" id="29170"/>
    <lineage>
        <taxon>Eukaryota</taxon>
        <taxon>Metazoa</taxon>
        <taxon>Ecdysozoa</taxon>
        <taxon>Nematoda</taxon>
        <taxon>Chromadorea</taxon>
        <taxon>Rhabditida</taxon>
        <taxon>Rhabditina</taxon>
        <taxon>Rhabditomorpha</taxon>
        <taxon>Strongyloidea</taxon>
        <taxon>Ancylostomatidae</taxon>
        <taxon>Ancylostomatinae</taxon>
        <taxon>Ancylostoma</taxon>
    </lineage>
</organism>
<dbReference type="Gene3D" id="3.40.33.10">
    <property type="entry name" value="CAP"/>
    <property type="match status" value="2"/>
</dbReference>